<sequence>MINSLGVFVQDQMDLLGLSRAVLSERTGIDEWMLATILDSHVLAGSPDTDDIRALAQVFSVPVREVVLRAAEGCGLSVMTPMSPAETLLLASNDELMGEVRRRLALGARTGGYLAAPVARWDVESV</sequence>
<name>A0AAU7JY08_9MICO</name>
<proteinExistence type="predicted"/>
<reference evidence="1" key="1">
    <citation type="submission" date="2024-05" db="EMBL/GenBank/DDBJ databases">
        <authorList>
            <person name="Kim S."/>
            <person name="Heo J."/>
            <person name="Choi H."/>
            <person name="Choi Y."/>
            <person name="Kwon S.-W."/>
            <person name="Kim Y."/>
        </authorList>
    </citation>
    <scope>NUCLEOTIDE SEQUENCE</scope>
    <source>
        <strain evidence="1">KACC 23699</strain>
    </source>
</reference>
<dbReference type="AlphaFoldDB" id="A0AAU7JY08"/>
<evidence type="ECO:0000313" key="1">
    <source>
        <dbReference type="EMBL" id="XBO45035.1"/>
    </source>
</evidence>
<gene>
    <name evidence="1" type="ORF">ABEG17_06785</name>
</gene>
<protein>
    <recommendedName>
        <fullName evidence="2">Helix-turn-helix transcriptional regulator</fullName>
    </recommendedName>
</protein>
<dbReference type="EMBL" id="CP157483">
    <property type="protein sequence ID" value="XBO45035.1"/>
    <property type="molecule type" value="Genomic_DNA"/>
</dbReference>
<dbReference type="RefSeq" id="WP_406832519.1">
    <property type="nucleotide sequence ID" value="NZ_CP157483.1"/>
</dbReference>
<accession>A0AAU7JY08</accession>
<evidence type="ECO:0008006" key="2">
    <source>
        <dbReference type="Google" id="ProtNLM"/>
    </source>
</evidence>
<organism evidence="1">
    <name type="scientific">Pedococcus sp. KACC 23699</name>
    <dbReference type="NCBI Taxonomy" id="3149228"/>
    <lineage>
        <taxon>Bacteria</taxon>
        <taxon>Bacillati</taxon>
        <taxon>Actinomycetota</taxon>
        <taxon>Actinomycetes</taxon>
        <taxon>Micrococcales</taxon>
        <taxon>Intrasporangiaceae</taxon>
        <taxon>Pedococcus</taxon>
    </lineage>
</organism>